<name>A0A0J1CJ04_9BURK</name>
<keyword evidence="4" id="KW-1185">Reference proteome</keyword>
<feature type="domain" description="Glycosyl transferase CAP10" evidence="2">
    <location>
        <begin position="101"/>
        <end position="301"/>
    </location>
</feature>
<reference evidence="3 4" key="1">
    <citation type="journal article" date="2015" name="Genome Announc.">
        <title>Draft Genome Sequence of Burkholderia sp. Strain PML1(12), an Ectomycorrhizosphere-Inhabiting Bacterium with Effective Mineral-Weathering Ability.</title>
        <authorList>
            <person name="Uroz S."/>
            <person name="Oger P."/>
        </authorList>
    </citation>
    <scope>NUCLEOTIDE SEQUENCE [LARGE SCALE GENOMIC DNA]</scope>
    <source>
        <strain evidence="4">PML1(12)</strain>
    </source>
</reference>
<evidence type="ECO:0000313" key="3">
    <source>
        <dbReference type="EMBL" id="KLU20662.1"/>
    </source>
</evidence>
<evidence type="ECO:0000313" key="4">
    <source>
        <dbReference type="Proteomes" id="UP000035963"/>
    </source>
</evidence>
<dbReference type="InterPro" id="IPR051091">
    <property type="entry name" value="O-Glucosyltr/Glycosyltrsf_90"/>
</dbReference>
<dbReference type="InterPro" id="IPR006598">
    <property type="entry name" value="CAP10"/>
</dbReference>
<dbReference type="PATRIC" id="fig|908627.4.peg.9033"/>
<keyword evidence="1" id="KW-0808">Transferase</keyword>
<protein>
    <recommendedName>
        <fullName evidence="2">Glycosyl transferase CAP10 domain-containing protein</fullName>
    </recommendedName>
</protein>
<accession>A0A0J1CJ04</accession>
<dbReference type="Pfam" id="PF05686">
    <property type="entry name" value="Glyco_transf_90"/>
    <property type="match status" value="1"/>
</dbReference>
<dbReference type="PANTHER" id="PTHR12203:SF35">
    <property type="entry name" value="PROTEIN O-GLUCOSYLTRANSFERASE 1"/>
    <property type="match status" value="1"/>
</dbReference>
<evidence type="ECO:0000256" key="1">
    <source>
        <dbReference type="ARBA" id="ARBA00022679"/>
    </source>
</evidence>
<sequence>MHARKLKFYAKNIIFDLVPSSIFEKRYDRMFTNLDEHQWNYIRKRADYYNKLEQRFVLDETASRSSALPLRGNPSAYYYDLKEISRYFPRSLKFKYVFTDIKETVDEPTLLKTRPLTAANENSVILKLDKIRHFNFVEDTRPFHSKLDMAVFRGACFQEHRQEFVAKYHSSPLADVGDTDDLKKGQPGHRPYMSISDQLKYKFVISLEGNDVATNLKWIMLSNSVCFMRKPKVESWFMEGSLISDYHYVLLNDEFSDLEEKINYYAKHTDKAMTIIRNANQYAMQFLDTRREKLISLLVLKKYFDLSGQ</sequence>
<dbReference type="PANTHER" id="PTHR12203">
    <property type="entry name" value="KDEL LYS-ASP-GLU-LEU CONTAINING - RELATED"/>
    <property type="match status" value="1"/>
</dbReference>
<dbReference type="GO" id="GO:0016740">
    <property type="term" value="F:transferase activity"/>
    <property type="evidence" value="ECO:0007669"/>
    <property type="project" value="UniProtKB-KW"/>
</dbReference>
<dbReference type="Proteomes" id="UP000035963">
    <property type="component" value="Unassembled WGS sequence"/>
</dbReference>
<comment type="caution">
    <text evidence="3">The sequence shown here is derived from an EMBL/GenBank/DDBJ whole genome shotgun (WGS) entry which is preliminary data.</text>
</comment>
<proteinExistence type="predicted"/>
<evidence type="ECO:0000259" key="2">
    <source>
        <dbReference type="SMART" id="SM00672"/>
    </source>
</evidence>
<organism evidence="3 4">
    <name type="scientific">Caballeronia mineralivorans PML1(12)</name>
    <dbReference type="NCBI Taxonomy" id="908627"/>
    <lineage>
        <taxon>Bacteria</taxon>
        <taxon>Pseudomonadati</taxon>
        <taxon>Pseudomonadota</taxon>
        <taxon>Betaproteobacteria</taxon>
        <taxon>Burkholderiales</taxon>
        <taxon>Burkholderiaceae</taxon>
        <taxon>Caballeronia</taxon>
    </lineage>
</organism>
<dbReference type="AlphaFoldDB" id="A0A0J1CJ04"/>
<dbReference type="SMART" id="SM00672">
    <property type="entry name" value="CAP10"/>
    <property type="match status" value="1"/>
</dbReference>
<dbReference type="EMBL" id="AEJF01000246">
    <property type="protein sequence ID" value="KLU20662.1"/>
    <property type="molecule type" value="Genomic_DNA"/>
</dbReference>
<gene>
    <name evidence="3" type="ORF">EOS_40285</name>
</gene>